<dbReference type="InterPro" id="IPR034998">
    <property type="entry name" value="ANKLE1"/>
</dbReference>
<protein>
    <recommendedName>
        <fullName evidence="3">GIY-YIG domain-containing protein</fullName>
    </recommendedName>
</protein>
<dbReference type="GO" id="GO:0005654">
    <property type="term" value="C:nucleoplasm"/>
    <property type="evidence" value="ECO:0007669"/>
    <property type="project" value="TreeGrafter"/>
</dbReference>
<evidence type="ECO:0000313" key="2">
    <source>
        <dbReference type="Proteomes" id="UP000030746"/>
    </source>
</evidence>
<dbReference type="PANTHER" id="PTHR46427:SF1">
    <property type="entry name" value="ANKYRIN REPEAT AND LEM DOMAIN-CONTAINING PROTEIN 1"/>
    <property type="match status" value="1"/>
</dbReference>
<dbReference type="RefSeq" id="XP_009044024.1">
    <property type="nucleotide sequence ID" value="XM_009045776.1"/>
</dbReference>
<dbReference type="EMBL" id="KB199650">
    <property type="protein sequence ID" value="ESP05479.1"/>
    <property type="molecule type" value="Genomic_DNA"/>
</dbReference>
<keyword evidence="2" id="KW-1185">Reference proteome</keyword>
<dbReference type="PANTHER" id="PTHR46427">
    <property type="entry name" value="ANKYRIN REPEAT AND LEM DOMAIN-CONTAINING PROTEIN 1"/>
    <property type="match status" value="1"/>
</dbReference>
<dbReference type="GO" id="GO:0000712">
    <property type="term" value="P:resolution of meiotic recombination intermediates"/>
    <property type="evidence" value="ECO:0007669"/>
    <property type="project" value="TreeGrafter"/>
</dbReference>
<dbReference type="Proteomes" id="UP000030746">
    <property type="component" value="Unassembled WGS sequence"/>
</dbReference>
<dbReference type="STRING" id="225164.V4AMS2"/>
<name>V4AMS2_LOTGI</name>
<dbReference type="HOGENOM" id="CLU_1476845_0_0_1"/>
<dbReference type="KEGG" id="lgi:LOTGIDRAFT_102206"/>
<dbReference type="GO" id="GO:0004520">
    <property type="term" value="F:DNA endonuclease activity"/>
    <property type="evidence" value="ECO:0007669"/>
    <property type="project" value="TreeGrafter"/>
</dbReference>
<accession>V4AMS2</accession>
<evidence type="ECO:0000313" key="1">
    <source>
        <dbReference type="EMBL" id="ESP05479.1"/>
    </source>
</evidence>
<organism evidence="1 2">
    <name type="scientific">Lottia gigantea</name>
    <name type="common">Giant owl limpet</name>
    <dbReference type="NCBI Taxonomy" id="225164"/>
    <lineage>
        <taxon>Eukaryota</taxon>
        <taxon>Metazoa</taxon>
        <taxon>Spiralia</taxon>
        <taxon>Lophotrochozoa</taxon>
        <taxon>Mollusca</taxon>
        <taxon>Gastropoda</taxon>
        <taxon>Patellogastropoda</taxon>
        <taxon>Lottioidea</taxon>
        <taxon>Lottiidae</taxon>
        <taxon>Lottia</taxon>
    </lineage>
</organism>
<dbReference type="GO" id="GO:0000724">
    <property type="term" value="P:double-strand break repair via homologous recombination"/>
    <property type="evidence" value="ECO:0007669"/>
    <property type="project" value="TreeGrafter"/>
</dbReference>
<dbReference type="OrthoDB" id="1601181at2759"/>
<dbReference type="Pfam" id="PF22945">
    <property type="entry name" value="LEM-3_GIY-YIG"/>
    <property type="match status" value="1"/>
</dbReference>
<reference evidence="1 2" key="1">
    <citation type="journal article" date="2013" name="Nature">
        <title>Insights into bilaterian evolution from three spiralian genomes.</title>
        <authorList>
            <person name="Simakov O."/>
            <person name="Marletaz F."/>
            <person name="Cho S.J."/>
            <person name="Edsinger-Gonzales E."/>
            <person name="Havlak P."/>
            <person name="Hellsten U."/>
            <person name="Kuo D.H."/>
            <person name="Larsson T."/>
            <person name="Lv J."/>
            <person name="Arendt D."/>
            <person name="Savage R."/>
            <person name="Osoegawa K."/>
            <person name="de Jong P."/>
            <person name="Grimwood J."/>
            <person name="Chapman J.A."/>
            <person name="Shapiro H."/>
            <person name="Aerts A."/>
            <person name="Otillar R.P."/>
            <person name="Terry A.Y."/>
            <person name="Boore J.L."/>
            <person name="Grigoriev I.V."/>
            <person name="Lindberg D.R."/>
            <person name="Seaver E.C."/>
            <person name="Weisblat D.A."/>
            <person name="Putnam N.H."/>
            <person name="Rokhsar D.S."/>
        </authorList>
    </citation>
    <scope>NUCLEOTIDE SEQUENCE [LARGE SCALE GENOMIC DNA]</scope>
</reference>
<proteinExistence type="predicted"/>
<sequence length="183" mass="21094">MIDLFNNSNGRKWREGALKSSFNYLLLDPRVTKNLPLRAKNMADGDVFCTFVAAIFYIGKGKRSRPYTHLYEAITQLQKPKPNVSNKVQQILDIWYEQQGVVSLHIFQNVIPVEAYTREACMIQAFSLDKLTNKKKGDFYGTSSTWSMKVKRRMGVYFLKKALQIFLAEGERQICPPDIKMGQ</sequence>
<dbReference type="CTD" id="20229581"/>
<dbReference type="GO" id="GO:0005737">
    <property type="term" value="C:cytoplasm"/>
    <property type="evidence" value="ECO:0007669"/>
    <property type="project" value="TreeGrafter"/>
</dbReference>
<gene>
    <name evidence="1" type="ORF">LOTGIDRAFT_102206</name>
</gene>
<dbReference type="CDD" id="cd10454">
    <property type="entry name" value="GIY-YIG_COG3680_Meta"/>
    <property type="match status" value="1"/>
</dbReference>
<dbReference type="GeneID" id="20229581"/>
<dbReference type="OMA" id="YLKNEEC"/>
<evidence type="ECO:0008006" key="3">
    <source>
        <dbReference type="Google" id="ProtNLM"/>
    </source>
</evidence>
<dbReference type="AlphaFoldDB" id="V4AMS2"/>